<gene>
    <name evidence="4" type="ORF">BOX15_Mlig008646g3</name>
</gene>
<dbReference type="PANTHER" id="PTHR22826">
    <property type="entry name" value="RHO GUANINE EXCHANGE FACTOR-RELATED"/>
    <property type="match status" value="1"/>
</dbReference>
<feature type="region of interest" description="Disordered" evidence="3">
    <location>
        <begin position="597"/>
        <end position="866"/>
    </location>
</feature>
<dbReference type="GO" id="GO:0005886">
    <property type="term" value="C:plasma membrane"/>
    <property type="evidence" value="ECO:0007669"/>
    <property type="project" value="TreeGrafter"/>
</dbReference>
<accession>A0A267GBH7</accession>
<sequence length="1276" mass="140713">MERAKVPQVAAPAQLPAGFIVLSGGTDFKGHQIACFPPKNLIRMHLNGVTSADLVALVEYYIAITKPEQRMSGLAFLADFRACSQSIFRVVVDALELLQQQNRGCVAVFYVLTPKGKELVKSLQKMLGLYQKKSFFGRKAADPAQARSFHSILLSSSQELYQFVSRDQLVSDFGGTLNYDHQAWMKLRTSFDEVLTQVNSITESVPEALSRLEMLKEFENPVDEEECQEMARWMQNRFQEVTAGLLLDAASQRASRLAEACRRPELNADLMPLAKNPQLTPHADKLERLVAKLDELRQLLRRKWREAEQKLICVGQLGVYRSAAEATLEGLEKAAAAAKRIRSSGADIASQQAAEDAKERLRLQASAPAATRLAEGRELLKKVRRLAMSTDPATEPPTSGRDDSLRQRPASYAAELESRLTSCSETVRTTEDWLAGLCGFFDCCAAMMRWYSLCLEQLPVELLEHHQRMRPAQSLTLTSRWVEAVRPLLSKYPCPKPAQLDELRQAMEPVESREARREAAQLLRRVELLIRLLDKRSITVSEFRELLDWRNKSASSQGDPDLAGLDPGPGDGSFGDAQDGGDFFEAELRDLEDSISQHNAQPGASGIGGGGDTGSNLTTGSSDTRKYRKKRETKPQPHQMQQPPQQAQQQPAVREYRPRSNLGVEIDDEVRGGPHGVSLESQPKAETVWKFLENMASPHSSDSLPASYRTDERDDSLNQPTSSLEYPFGSYVKRDNPAAAAAANSTRSAAQPTSGVQPRAAGGPRSARSLGSGSHGARSLSDLVGELKELGDALFSGGGKQKQPPVSRKQQKVSKQQQQQRMRPSGDYTGSLPMRGSRSVENLFVSPEGDPMRRVATPRLLGNSNADVSATLPSRAASERLLLNENDDAIWDPSLAPEEFALLAAEPPLPSQKAAGPAGKKVKSDSGLSAVSAVDSALNNFRQDRQDRERLERDRRLQELLQEADRSLAQAEDNQSDSGLSDHTMPRSVIDFRSRAAWGKTKPTMQQPAPNPATHSSATAAAPPTRNQDSGRPSSETDDVDQIISDIQDITTGRYPRQEQQHPLNSHHPHPSNQLLAPPRRGRAYSDFEYDSNDLATEQQLRPPQQKEQPQQQSRQQHPQRPPSQQSSQFRRHTPSLTRMSDTDLAGGGLSGSPSPSSSLLQMRPSRHSDNFLLSGGAAASGARSHSPLLVSPPPSILEDDPDGHSGGLPRPQQRHEQRPDSSYLSVRRYNRDTPDAINPLSDGELQERYQGNGGTARHQQKQLQQPEHTGNSVFY</sequence>
<dbReference type="OrthoDB" id="10004999at2759"/>
<protein>
    <recommendedName>
        <fullName evidence="6">CRAL-TRIO domain-containing protein</fullName>
    </recommendedName>
</protein>
<feature type="region of interest" description="Disordered" evidence="3">
    <location>
        <begin position="386"/>
        <end position="407"/>
    </location>
</feature>
<evidence type="ECO:0000256" key="3">
    <source>
        <dbReference type="SAM" id="MobiDB-lite"/>
    </source>
</evidence>
<evidence type="ECO:0000256" key="1">
    <source>
        <dbReference type="ARBA" id="ARBA00022658"/>
    </source>
</evidence>
<feature type="compositionally biased region" description="Low complexity" evidence="3">
    <location>
        <begin position="738"/>
        <end position="750"/>
    </location>
</feature>
<dbReference type="PANTHER" id="PTHR22826:SF117">
    <property type="entry name" value="PLECKSTRIN HOMOLOGY DOMAIN-CONTAINING FAMILY G MEMBER 4B-RELATED"/>
    <property type="match status" value="1"/>
</dbReference>
<keyword evidence="1" id="KW-0344">Guanine-nucleotide releasing factor</keyword>
<evidence type="ECO:0000256" key="2">
    <source>
        <dbReference type="SAM" id="Coils"/>
    </source>
</evidence>
<keyword evidence="5" id="KW-1185">Reference proteome</keyword>
<reference evidence="4 5" key="1">
    <citation type="submission" date="2017-06" db="EMBL/GenBank/DDBJ databases">
        <title>A platform for efficient transgenesis in Macrostomum lignano, a flatworm model organism for stem cell research.</title>
        <authorList>
            <person name="Berezikov E."/>
        </authorList>
    </citation>
    <scope>NUCLEOTIDE SEQUENCE [LARGE SCALE GENOMIC DNA]</scope>
    <source>
        <strain evidence="4">DV1</strain>
        <tissue evidence="4">Whole organism</tissue>
    </source>
</reference>
<feature type="compositionally biased region" description="Low complexity" evidence="3">
    <location>
        <begin position="1099"/>
        <end position="1129"/>
    </location>
</feature>
<name>A0A267GBH7_9PLAT</name>
<feature type="compositionally biased region" description="Polar residues" evidence="3">
    <location>
        <begin position="1262"/>
        <end position="1276"/>
    </location>
</feature>
<dbReference type="AlphaFoldDB" id="A0A267GBH7"/>
<evidence type="ECO:0000313" key="4">
    <source>
        <dbReference type="EMBL" id="PAA83405.1"/>
    </source>
</evidence>
<feature type="compositionally biased region" description="Low complexity" evidence="3">
    <location>
        <begin position="1012"/>
        <end position="1025"/>
    </location>
</feature>
<feature type="region of interest" description="Disordered" evidence="3">
    <location>
        <begin position="551"/>
        <end position="581"/>
    </location>
</feature>
<dbReference type="Proteomes" id="UP000215902">
    <property type="component" value="Unassembled WGS sequence"/>
</dbReference>
<dbReference type="GO" id="GO:0007411">
    <property type="term" value="P:axon guidance"/>
    <property type="evidence" value="ECO:0007669"/>
    <property type="project" value="TreeGrafter"/>
</dbReference>
<feature type="compositionally biased region" description="Basic and acidic residues" evidence="3">
    <location>
        <begin position="942"/>
        <end position="966"/>
    </location>
</feature>
<feature type="region of interest" description="Disordered" evidence="3">
    <location>
        <begin position="907"/>
        <end position="1276"/>
    </location>
</feature>
<feature type="compositionally biased region" description="Low complexity" evidence="3">
    <location>
        <begin position="636"/>
        <end position="651"/>
    </location>
</feature>
<proteinExistence type="predicted"/>
<organism evidence="4 5">
    <name type="scientific">Macrostomum lignano</name>
    <dbReference type="NCBI Taxonomy" id="282301"/>
    <lineage>
        <taxon>Eukaryota</taxon>
        <taxon>Metazoa</taxon>
        <taxon>Spiralia</taxon>
        <taxon>Lophotrochozoa</taxon>
        <taxon>Platyhelminthes</taxon>
        <taxon>Rhabditophora</taxon>
        <taxon>Macrostomorpha</taxon>
        <taxon>Macrostomida</taxon>
        <taxon>Macrostomidae</taxon>
        <taxon>Macrostomum</taxon>
    </lineage>
</organism>
<feature type="compositionally biased region" description="Low complexity" evidence="3">
    <location>
        <begin position="1175"/>
        <end position="1190"/>
    </location>
</feature>
<comment type="caution">
    <text evidence="4">The sequence shown here is derived from an EMBL/GenBank/DDBJ whole genome shotgun (WGS) entry which is preliminary data.</text>
</comment>
<dbReference type="GO" id="GO:0019898">
    <property type="term" value="C:extrinsic component of membrane"/>
    <property type="evidence" value="ECO:0007669"/>
    <property type="project" value="TreeGrafter"/>
</dbReference>
<evidence type="ECO:0000313" key="5">
    <source>
        <dbReference type="Proteomes" id="UP000215902"/>
    </source>
</evidence>
<dbReference type="GO" id="GO:0005737">
    <property type="term" value="C:cytoplasm"/>
    <property type="evidence" value="ECO:0007669"/>
    <property type="project" value="TreeGrafter"/>
</dbReference>
<evidence type="ECO:0008006" key="6">
    <source>
        <dbReference type="Google" id="ProtNLM"/>
    </source>
</evidence>
<dbReference type="STRING" id="282301.A0A267GBH7"/>
<feature type="compositionally biased region" description="Low complexity" evidence="3">
    <location>
        <begin position="1152"/>
        <end position="1161"/>
    </location>
</feature>
<dbReference type="GO" id="GO:0005085">
    <property type="term" value="F:guanyl-nucleotide exchange factor activity"/>
    <property type="evidence" value="ECO:0007669"/>
    <property type="project" value="UniProtKB-KW"/>
</dbReference>
<dbReference type="EMBL" id="NIVC01000420">
    <property type="protein sequence ID" value="PAA83405.1"/>
    <property type="molecule type" value="Genomic_DNA"/>
</dbReference>
<feature type="coiled-coil region" evidence="2">
    <location>
        <begin position="283"/>
        <end position="341"/>
    </location>
</feature>
<feature type="compositionally biased region" description="Polar residues" evidence="3">
    <location>
        <begin position="972"/>
        <end position="981"/>
    </location>
</feature>
<dbReference type="InterPro" id="IPR051336">
    <property type="entry name" value="RhoGEF_Guanine_NuclExch_SF"/>
</dbReference>
<keyword evidence="2" id="KW-0175">Coiled coil</keyword>